<keyword evidence="2" id="KW-1185">Reference proteome</keyword>
<sequence length="269" mass="30850">MVEKNYSYLVDEILPKLGFNEIFNDKLRAAMKVGIEPIELKAAETRKVGEFTYNIVLEKNRGENLAPDQEPFYFANRIEVSFKKNGEENIREHTFGLYKQRGHSREQIRNLMNGNYVHNTYRKGDEIVGRWQGINFNKPKEDGTFELRSIYDRTIQWNVTKELSNLPHINSLTQEMKEDMLRSLYNGDNVAVSLKINGNREQLYIRANPRTTSLDIFNADGQKITLPSKNSLQLVSDDASEKKDLSEAVSIAMDAGAAIDLGQGQKKKR</sequence>
<dbReference type="AlphaFoldDB" id="A0A512RSA8"/>
<evidence type="ECO:0000313" key="1">
    <source>
        <dbReference type="EMBL" id="GEP98577.1"/>
    </source>
</evidence>
<proteinExistence type="predicted"/>
<organism evidence="1 2">
    <name type="scientific">Chitinophaga cymbidii</name>
    <dbReference type="NCBI Taxonomy" id="1096750"/>
    <lineage>
        <taxon>Bacteria</taxon>
        <taxon>Pseudomonadati</taxon>
        <taxon>Bacteroidota</taxon>
        <taxon>Chitinophagia</taxon>
        <taxon>Chitinophagales</taxon>
        <taxon>Chitinophagaceae</taxon>
        <taxon>Chitinophaga</taxon>
    </lineage>
</organism>
<comment type="caution">
    <text evidence="1">The sequence shown here is derived from an EMBL/GenBank/DDBJ whole genome shotgun (WGS) entry which is preliminary data.</text>
</comment>
<dbReference type="RefSeq" id="WP_146867198.1">
    <property type="nucleotide sequence ID" value="NZ_BKAU01000007.1"/>
</dbReference>
<protein>
    <submittedName>
        <fullName evidence="1">Uncharacterized protein</fullName>
    </submittedName>
</protein>
<dbReference type="Proteomes" id="UP000321436">
    <property type="component" value="Unassembled WGS sequence"/>
</dbReference>
<dbReference type="OrthoDB" id="635926at2"/>
<dbReference type="EMBL" id="BKAU01000007">
    <property type="protein sequence ID" value="GEP98577.1"/>
    <property type="molecule type" value="Genomic_DNA"/>
</dbReference>
<gene>
    <name evidence="1" type="ORF">CCY01nite_48370</name>
</gene>
<name>A0A512RSA8_9BACT</name>
<reference evidence="1 2" key="1">
    <citation type="submission" date="2019-07" db="EMBL/GenBank/DDBJ databases">
        <title>Whole genome shotgun sequence of Chitinophaga cymbidii NBRC 109752.</title>
        <authorList>
            <person name="Hosoyama A."/>
            <person name="Uohara A."/>
            <person name="Ohji S."/>
            <person name="Ichikawa N."/>
        </authorList>
    </citation>
    <scope>NUCLEOTIDE SEQUENCE [LARGE SCALE GENOMIC DNA]</scope>
    <source>
        <strain evidence="1 2">NBRC 109752</strain>
    </source>
</reference>
<accession>A0A512RSA8</accession>
<evidence type="ECO:0000313" key="2">
    <source>
        <dbReference type="Proteomes" id="UP000321436"/>
    </source>
</evidence>